<evidence type="ECO:0000259" key="2">
    <source>
        <dbReference type="Pfam" id="PF01205"/>
    </source>
</evidence>
<dbReference type="PANTHER" id="PTHR16301:SF20">
    <property type="entry name" value="IMPACT FAMILY MEMBER YIGZ"/>
    <property type="match status" value="1"/>
</dbReference>
<evidence type="ECO:0000313" key="3">
    <source>
        <dbReference type="EMBL" id="MBO8427295.1"/>
    </source>
</evidence>
<dbReference type="InterPro" id="IPR020568">
    <property type="entry name" value="Ribosomal_Su5_D2-typ_SF"/>
</dbReference>
<dbReference type="InterPro" id="IPR023582">
    <property type="entry name" value="Impact"/>
</dbReference>
<comment type="caution">
    <text evidence="3">The sequence shown here is derived from an EMBL/GenBank/DDBJ whole genome shotgun (WGS) entry which is preliminary data.</text>
</comment>
<dbReference type="EMBL" id="JADIMY010000040">
    <property type="protein sequence ID" value="MBO8427295.1"/>
    <property type="molecule type" value="Genomic_DNA"/>
</dbReference>
<evidence type="ECO:0000256" key="1">
    <source>
        <dbReference type="ARBA" id="ARBA00007665"/>
    </source>
</evidence>
<dbReference type="GO" id="GO:0005737">
    <property type="term" value="C:cytoplasm"/>
    <property type="evidence" value="ECO:0007669"/>
    <property type="project" value="TreeGrafter"/>
</dbReference>
<dbReference type="Pfam" id="PF01205">
    <property type="entry name" value="Impact_N"/>
    <property type="match status" value="1"/>
</dbReference>
<dbReference type="AlphaFoldDB" id="A0A9D9GU32"/>
<dbReference type="InterPro" id="IPR001498">
    <property type="entry name" value="Impact_N"/>
</dbReference>
<name>A0A9D9GU32_9BACL</name>
<dbReference type="PANTHER" id="PTHR16301">
    <property type="entry name" value="IMPACT-RELATED"/>
    <property type="match status" value="1"/>
</dbReference>
<proteinExistence type="inferred from homology"/>
<organism evidence="3 4">
    <name type="scientific">Candidatus Onthovivens merdipullorum</name>
    <dbReference type="NCBI Taxonomy" id="2840889"/>
    <lineage>
        <taxon>Bacteria</taxon>
        <taxon>Bacillati</taxon>
        <taxon>Bacillota</taxon>
        <taxon>Bacilli</taxon>
        <taxon>Bacillales</taxon>
        <taxon>Candidatus Onthovivens</taxon>
    </lineage>
</organism>
<evidence type="ECO:0000313" key="4">
    <source>
        <dbReference type="Proteomes" id="UP000823613"/>
    </source>
</evidence>
<dbReference type="SUPFAM" id="SSF54211">
    <property type="entry name" value="Ribosomal protein S5 domain 2-like"/>
    <property type="match status" value="1"/>
</dbReference>
<dbReference type="Proteomes" id="UP000823613">
    <property type="component" value="Unassembled WGS sequence"/>
</dbReference>
<comment type="similarity">
    <text evidence="1">Belongs to the IMPACT family.</text>
</comment>
<gene>
    <name evidence="3" type="ORF">IAC58_01890</name>
</gene>
<dbReference type="GO" id="GO:0006446">
    <property type="term" value="P:regulation of translational initiation"/>
    <property type="evidence" value="ECO:0007669"/>
    <property type="project" value="TreeGrafter"/>
</dbReference>
<protein>
    <submittedName>
        <fullName evidence="3">YigZ family protein</fullName>
    </submittedName>
</protein>
<feature type="domain" description="Impact N-terminal" evidence="2">
    <location>
        <begin position="17"/>
        <end position="118"/>
    </location>
</feature>
<dbReference type="InterPro" id="IPR036956">
    <property type="entry name" value="Impact_N_sf"/>
</dbReference>
<accession>A0A9D9GU32</accession>
<reference evidence="3" key="1">
    <citation type="submission" date="2020-10" db="EMBL/GenBank/DDBJ databases">
        <authorList>
            <person name="Gilroy R."/>
        </authorList>
    </citation>
    <scope>NUCLEOTIDE SEQUENCE</scope>
    <source>
        <strain evidence="3">11159</strain>
    </source>
</reference>
<reference evidence="3" key="2">
    <citation type="journal article" date="2021" name="PeerJ">
        <title>Extensive microbial diversity within the chicken gut microbiome revealed by metagenomics and culture.</title>
        <authorList>
            <person name="Gilroy R."/>
            <person name="Ravi A."/>
            <person name="Getino M."/>
            <person name="Pursley I."/>
            <person name="Horton D.L."/>
            <person name="Alikhan N.F."/>
            <person name="Baker D."/>
            <person name="Gharbi K."/>
            <person name="Hall N."/>
            <person name="Watson M."/>
            <person name="Adriaenssens E.M."/>
            <person name="Foster-Nyarko E."/>
            <person name="Jarju S."/>
            <person name="Secka A."/>
            <person name="Antonio M."/>
            <person name="Oren A."/>
            <person name="Chaudhuri R.R."/>
            <person name="La Ragione R."/>
            <person name="Hildebrand F."/>
            <person name="Pallen M.J."/>
        </authorList>
    </citation>
    <scope>NUCLEOTIDE SEQUENCE</scope>
    <source>
        <strain evidence="3">11159</strain>
    </source>
</reference>
<dbReference type="Gene3D" id="3.30.230.30">
    <property type="entry name" value="Impact, N-terminal domain"/>
    <property type="match status" value="1"/>
</dbReference>
<sequence>MKFVISKEVSSYLEVEKSKFIGIGNYFKNPLEVNYFLEKLRKEHPKARHICYAYIIGNEKKFSDDGEPSGTAGKPILSILENNNLDYSAIFVIRYFGGTLLGSSRLLRTYLESAKEVINKAKLLKLEKVNLVKISISYPIYNSIKYLLNSLQFDIKNASFNDKIIIEFYMPLGFSLDSIKNKYFSDLNIVSITETMMMKE</sequence>